<dbReference type="Proteomes" id="UP000028878">
    <property type="component" value="Unassembled WGS sequence"/>
</dbReference>
<evidence type="ECO:0000259" key="1">
    <source>
        <dbReference type="Pfam" id="PF00535"/>
    </source>
</evidence>
<accession>A0A1L1PID6</accession>
<keyword evidence="3" id="KW-1185">Reference proteome</keyword>
<dbReference type="RefSeq" id="WP_051756076.1">
    <property type="nucleotide sequence ID" value="NZ_CCAE010000011.1"/>
</dbReference>
<reference evidence="3" key="1">
    <citation type="submission" date="2014-11" db="EMBL/GenBank/DDBJ databases">
        <title>Draft genome sequence of Hydrogenophaga intermedia S1.</title>
        <authorList>
            <person name="Gan H.M."/>
            <person name="Chew T.H."/>
            <person name="Stolz A."/>
        </authorList>
    </citation>
    <scope>NUCLEOTIDE SEQUENCE [LARGE SCALE GENOMIC DNA]</scope>
    <source>
        <strain evidence="3">S1</strain>
    </source>
</reference>
<dbReference type="EMBL" id="CCAE010000011">
    <property type="protein sequence ID" value="CDN87519.1"/>
    <property type="molecule type" value="Genomic_DNA"/>
</dbReference>
<evidence type="ECO:0000313" key="2">
    <source>
        <dbReference type="EMBL" id="CDN87519.1"/>
    </source>
</evidence>
<feature type="domain" description="Glycosyltransferase 2-like" evidence="1">
    <location>
        <begin position="6"/>
        <end position="135"/>
    </location>
</feature>
<dbReference type="InterPro" id="IPR050834">
    <property type="entry name" value="Glycosyltransf_2"/>
</dbReference>
<dbReference type="GO" id="GO:0016740">
    <property type="term" value="F:transferase activity"/>
    <property type="evidence" value="ECO:0007669"/>
    <property type="project" value="UniProtKB-KW"/>
</dbReference>
<dbReference type="InterPro" id="IPR001173">
    <property type="entry name" value="Glyco_trans_2-like"/>
</dbReference>
<organism evidence="2 3">
    <name type="scientific">Hydrogenophaga intermedia</name>
    <dbReference type="NCBI Taxonomy" id="65786"/>
    <lineage>
        <taxon>Bacteria</taxon>
        <taxon>Pseudomonadati</taxon>
        <taxon>Pseudomonadota</taxon>
        <taxon>Betaproteobacteria</taxon>
        <taxon>Burkholderiales</taxon>
        <taxon>Comamonadaceae</taxon>
        <taxon>Hydrogenophaga</taxon>
    </lineage>
</organism>
<sequence length="327" mass="35811">MSSLISVVMPCLNAGRYLQEAVDSVLGQQLPAPWQLELLLVDDGSRDPLTLELIDKARSDPRVRVLVNDKPGGVSRARNQAISAAQGTLIAFHDADDKWQAGHLATHIRLLQDDSVAFSATDYDYIDAEGQTIATDCLWSNRRKGPKLREKLGEGSSAIFSKPTELFITMCPAWICALVVRRDALGGSRPFNEDLALAEDLELWIRLALNHNFAFGRATTAQYRKVGTSLTNSAGPSRLDMATAKMYEGLAARPEFAAYVPLIRHTANTHHLSAAYGLKLLGKRLQSFACIANAVRSLPMDRRAYRQLLTLPLPTRQSATATAATPT</sequence>
<dbReference type="Pfam" id="PF00535">
    <property type="entry name" value="Glycos_transf_2"/>
    <property type="match status" value="1"/>
</dbReference>
<dbReference type="InterPro" id="IPR029044">
    <property type="entry name" value="Nucleotide-diphossugar_trans"/>
</dbReference>
<dbReference type="Gene3D" id="3.90.550.10">
    <property type="entry name" value="Spore Coat Polysaccharide Biosynthesis Protein SpsA, Chain A"/>
    <property type="match status" value="1"/>
</dbReference>
<dbReference type="SUPFAM" id="SSF53448">
    <property type="entry name" value="Nucleotide-diphospho-sugar transferases"/>
    <property type="match status" value="1"/>
</dbReference>
<protein>
    <submittedName>
        <fullName evidence="2">Family 2 glycosyl transferase</fullName>
    </submittedName>
</protein>
<gene>
    <name evidence="2" type="ORF">BN948_01941</name>
</gene>
<evidence type="ECO:0000313" key="3">
    <source>
        <dbReference type="Proteomes" id="UP000028878"/>
    </source>
</evidence>
<keyword evidence="2" id="KW-0808">Transferase</keyword>
<proteinExistence type="predicted"/>
<dbReference type="AlphaFoldDB" id="A0A1L1PID6"/>
<dbReference type="PANTHER" id="PTHR43685">
    <property type="entry name" value="GLYCOSYLTRANSFERASE"/>
    <property type="match status" value="1"/>
</dbReference>
<dbReference type="PANTHER" id="PTHR43685:SF2">
    <property type="entry name" value="GLYCOSYLTRANSFERASE 2-LIKE DOMAIN-CONTAINING PROTEIN"/>
    <property type="match status" value="1"/>
</dbReference>
<name>A0A1L1PID6_HYDIT</name>